<evidence type="ECO:0000313" key="2">
    <source>
        <dbReference type="Proteomes" id="UP000627781"/>
    </source>
</evidence>
<dbReference type="InterPro" id="IPR011990">
    <property type="entry name" value="TPR-like_helical_dom_sf"/>
</dbReference>
<dbReference type="Gene3D" id="1.25.40.10">
    <property type="entry name" value="Tetratricopeptide repeat domain"/>
    <property type="match status" value="1"/>
</dbReference>
<reference evidence="1 2" key="1">
    <citation type="submission" date="2020-08" db="EMBL/GenBank/DDBJ databases">
        <title>A Genomic Blueprint of the Chicken Gut Microbiome.</title>
        <authorList>
            <person name="Gilroy R."/>
            <person name="Ravi A."/>
            <person name="Getino M."/>
            <person name="Pursley I."/>
            <person name="Horton D.L."/>
            <person name="Alikhan N.-F."/>
            <person name="Baker D."/>
            <person name="Gharbi K."/>
            <person name="Hall N."/>
            <person name="Watson M."/>
            <person name="Adriaenssens E.M."/>
            <person name="Foster-Nyarko E."/>
            <person name="Jarju S."/>
            <person name="Secka A."/>
            <person name="Antonio M."/>
            <person name="Oren A."/>
            <person name="Chaudhuri R."/>
            <person name="La Ragione R.M."/>
            <person name="Hildebrand F."/>
            <person name="Pallen M.J."/>
        </authorList>
    </citation>
    <scope>NUCLEOTIDE SEQUENCE [LARGE SCALE GENOMIC DNA]</scope>
    <source>
        <strain evidence="1 2">Sa3CVN1</strain>
    </source>
</reference>
<name>A0ABR8PSK3_9CLOT</name>
<protein>
    <recommendedName>
        <fullName evidence="3">Tetratricopeptide repeat protein</fullName>
    </recommendedName>
</protein>
<proteinExistence type="predicted"/>
<dbReference type="Proteomes" id="UP000627781">
    <property type="component" value="Unassembled WGS sequence"/>
</dbReference>
<organism evidence="1 2">
    <name type="scientific">Clostridium cibarium</name>
    <dbReference type="NCBI Taxonomy" id="2762247"/>
    <lineage>
        <taxon>Bacteria</taxon>
        <taxon>Bacillati</taxon>
        <taxon>Bacillota</taxon>
        <taxon>Clostridia</taxon>
        <taxon>Eubacteriales</taxon>
        <taxon>Clostridiaceae</taxon>
        <taxon>Clostridium</taxon>
    </lineage>
</organism>
<evidence type="ECO:0008006" key="3">
    <source>
        <dbReference type="Google" id="ProtNLM"/>
    </source>
</evidence>
<evidence type="ECO:0000313" key="1">
    <source>
        <dbReference type="EMBL" id="MBD7911156.1"/>
    </source>
</evidence>
<comment type="caution">
    <text evidence="1">The sequence shown here is derived from an EMBL/GenBank/DDBJ whole genome shotgun (WGS) entry which is preliminary data.</text>
</comment>
<keyword evidence="2" id="KW-1185">Reference proteome</keyword>
<dbReference type="EMBL" id="JACSRA010000009">
    <property type="protein sequence ID" value="MBD7911156.1"/>
    <property type="molecule type" value="Genomic_DNA"/>
</dbReference>
<accession>A0ABR8PSK3</accession>
<gene>
    <name evidence="1" type="ORF">H9661_07285</name>
</gene>
<dbReference type="RefSeq" id="WP_191768018.1">
    <property type="nucleotide sequence ID" value="NZ_JACSRA010000009.1"/>
</dbReference>
<sequence length="184" mass="21708">MIDIIAQDNPVNILTSPKNASFYSEYTIALISAETYDNLGLFSIKEDNTLQYVEIYEKVLNLLKPFLNEKRIDSSLLQCLNHSIFFLGRYYYSIGEYEKSYNIYDLFIRYINLFEFGDPLLESFWLDISNLYFDAGCYYYVTNNYDKAKNSLLDAKRYIDIYFTSFDNLTIQLLDNINNLLKSI</sequence>
<dbReference type="SUPFAM" id="SSF48452">
    <property type="entry name" value="TPR-like"/>
    <property type="match status" value="1"/>
</dbReference>